<dbReference type="EMBL" id="REGN01006743">
    <property type="protein sequence ID" value="RNA08446.1"/>
    <property type="molecule type" value="Genomic_DNA"/>
</dbReference>
<sequence length="102" mass="11835">MGVFTSFFIKLIVDVELVESSNPTMNKIVGFHRCCNVVLDSLVDLMVVLLAKKHLNFTTLFTFALRSLINKVNSKKLKYCCIYFIVRDDFIVVRKTHIIIEY</sequence>
<protein>
    <submittedName>
        <fullName evidence="2">Uncharacterized protein</fullName>
    </submittedName>
</protein>
<keyword evidence="1" id="KW-0732">Signal</keyword>
<proteinExistence type="predicted"/>
<feature type="signal peptide" evidence="1">
    <location>
        <begin position="1"/>
        <end position="20"/>
    </location>
</feature>
<evidence type="ECO:0000313" key="2">
    <source>
        <dbReference type="EMBL" id="RNA08446.1"/>
    </source>
</evidence>
<evidence type="ECO:0000256" key="1">
    <source>
        <dbReference type="SAM" id="SignalP"/>
    </source>
</evidence>
<dbReference type="AlphaFoldDB" id="A0A3M7QAK8"/>
<reference evidence="2 3" key="1">
    <citation type="journal article" date="2018" name="Sci. Rep.">
        <title>Genomic signatures of local adaptation to the degree of environmental predictability in rotifers.</title>
        <authorList>
            <person name="Franch-Gras L."/>
            <person name="Hahn C."/>
            <person name="Garcia-Roger E.M."/>
            <person name="Carmona M.J."/>
            <person name="Serra M."/>
            <person name="Gomez A."/>
        </authorList>
    </citation>
    <scope>NUCLEOTIDE SEQUENCE [LARGE SCALE GENOMIC DNA]</scope>
    <source>
        <strain evidence="2">HYR1</strain>
    </source>
</reference>
<feature type="chain" id="PRO_5017976133" evidence="1">
    <location>
        <begin position="21"/>
        <end position="102"/>
    </location>
</feature>
<name>A0A3M7QAK8_BRAPC</name>
<accession>A0A3M7QAK8</accession>
<comment type="caution">
    <text evidence="2">The sequence shown here is derived from an EMBL/GenBank/DDBJ whole genome shotgun (WGS) entry which is preliminary data.</text>
</comment>
<gene>
    <name evidence="2" type="ORF">BpHYR1_043423</name>
</gene>
<dbReference type="Proteomes" id="UP000276133">
    <property type="component" value="Unassembled WGS sequence"/>
</dbReference>
<evidence type="ECO:0000313" key="3">
    <source>
        <dbReference type="Proteomes" id="UP000276133"/>
    </source>
</evidence>
<organism evidence="2 3">
    <name type="scientific">Brachionus plicatilis</name>
    <name type="common">Marine rotifer</name>
    <name type="synonym">Brachionus muelleri</name>
    <dbReference type="NCBI Taxonomy" id="10195"/>
    <lineage>
        <taxon>Eukaryota</taxon>
        <taxon>Metazoa</taxon>
        <taxon>Spiralia</taxon>
        <taxon>Gnathifera</taxon>
        <taxon>Rotifera</taxon>
        <taxon>Eurotatoria</taxon>
        <taxon>Monogononta</taxon>
        <taxon>Pseudotrocha</taxon>
        <taxon>Ploima</taxon>
        <taxon>Brachionidae</taxon>
        <taxon>Brachionus</taxon>
    </lineage>
</organism>
<keyword evidence="3" id="KW-1185">Reference proteome</keyword>